<feature type="domain" description="CxC2-like cysteine cluster KDZ transposase-associated" evidence="1">
    <location>
        <begin position="15"/>
        <end position="96"/>
    </location>
</feature>
<dbReference type="Pfam" id="PF18803">
    <property type="entry name" value="CxC2"/>
    <property type="match status" value="1"/>
</dbReference>
<organism>
    <name type="scientific">Serpula lacrymans var. lacrymans (strain S7.9)</name>
    <name type="common">Dry rot fungus</name>
    <dbReference type="NCBI Taxonomy" id="578457"/>
    <lineage>
        <taxon>Eukaryota</taxon>
        <taxon>Fungi</taxon>
        <taxon>Dikarya</taxon>
        <taxon>Basidiomycota</taxon>
        <taxon>Agaricomycotina</taxon>
        <taxon>Agaricomycetes</taxon>
        <taxon>Agaricomycetidae</taxon>
        <taxon>Boletales</taxon>
        <taxon>Coniophorineae</taxon>
        <taxon>Serpulaceae</taxon>
        <taxon>Serpula</taxon>
    </lineage>
</organism>
<dbReference type="KEGG" id="sla:SERLADRAFT_404756"/>
<dbReference type="EMBL" id="GL945428">
    <property type="protein sequence ID" value="EGO30700.1"/>
    <property type="molecule type" value="Genomic_DNA"/>
</dbReference>
<dbReference type="InterPro" id="IPR041457">
    <property type="entry name" value="CxC2_KDZ-assoc"/>
</dbReference>
<dbReference type="Proteomes" id="UP000008064">
    <property type="component" value="Unassembled WGS sequence"/>
</dbReference>
<name>F8NER6_SERL9</name>
<dbReference type="HOGENOM" id="CLU_601527_0_0_1"/>
<evidence type="ECO:0000313" key="2">
    <source>
        <dbReference type="EMBL" id="EGO30700.1"/>
    </source>
</evidence>
<evidence type="ECO:0000259" key="1">
    <source>
        <dbReference type="Pfam" id="PF18803"/>
    </source>
</evidence>
<dbReference type="OrthoDB" id="3257613at2759"/>
<accession>F8NER6</accession>
<dbReference type="GeneID" id="18812469"/>
<sequence>MSDIPKRTGSIDINGNTMMLLVDRSGVHHLPVKWCSCPNAACLDVQLLSNGLYPASQKKPQTAFTFALLDNFLINNKECKTSAMTFYSKIRWATNSAFPHKVPKQDPLRQYHLRTFVMDENFNTEHMNSKNPHDDVPLANGTAFLIASQLYMEHLKIAKENKVGSTCNGHRAVNLENKDWQHLDATGIGATACARHGVFCLGTVADFQKGECQMNMEYSLCQALSLLAGINSVIVLHDIMCQYGPQWCIHVQGHLDYSMCMNIKTSASQDMPLTSSLGPGRLMVILEKLWAPLNEVSQSTWAMISLAKLRSKAEIQLHLLQQETKNGVVQGTAAWLLVGLKLEETHIQLQMYARQINKKGKTAEKLELEERRQHLLSRVDAFNLKVERKRHLQNQRPTPSNMYPTGSKVISVHDKAYRVHWLSAKAMYNRWIEEDILVHLKIKWTVQYFQHQAKH</sequence>
<gene>
    <name evidence="2" type="ORF">SERLADRAFT_404756</name>
</gene>
<protein>
    <recommendedName>
        <fullName evidence="1">CxC2-like cysteine cluster KDZ transposase-associated domain-containing protein</fullName>
    </recommendedName>
</protein>
<dbReference type="AlphaFoldDB" id="F8NER6"/>
<dbReference type="RefSeq" id="XP_007312584.1">
    <property type="nucleotide sequence ID" value="XM_007312522.1"/>
</dbReference>
<dbReference type="InterPro" id="IPR040521">
    <property type="entry name" value="KDZ"/>
</dbReference>
<proteinExistence type="predicted"/>
<dbReference type="Pfam" id="PF18758">
    <property type="entry name" value="KDZ"/>
    <property type="match status" value="1"/>
</dbReference>
<reference evidence="2" key="1">
    <citation type="submission" date="2011-04" db="EMBL/GenBank/DDBJ databases">
        <title>Evolution of plant cell wall degrading machinery underlies the functional diversity of forest fungi.</title>
        <authorList>
            <consortium name="US DOE Joint Genome Institute (JGI-PGF)"/>
            <person name="Eastwood D.C."/>
            <person name="Floudas D."/>
            <person name="Binder M."/>
            <person name="Majcherczyk A."/>
            <person name="Schneider P."/>
            <person name="Aerts A."/>
            <person name="Asiegbu F.O."/>
            <person name="Baker S.E."/>
            <person name="Barry K."/>
            <person name="Bendiksby M."/>
            <person name="Blumentritt M."/>
            <person name="Coutinho P.M."/>
            <person name="Cullen D."/>
            <person name="Cullen D."/>
            <person name="Gathman A."/>
            <person name="Goodell B."/>
            <person name="Henrissat B."/>
            <person name="Ihrmark K."/>
            <person name="Kauserud H."/>
            <person name="Kohler A."/>
            <person name="LaButti K."/>
            <person name="Lapidus A."/>
            <person name="Lavin J.L."/>
            <person name="Lee Y.-H."/>
            <person name="Lindquist E."/>
            <person name="Lilly W."/>
            <person name="Lucas S."/>
            <person name="Morin E."/>
            <person name="Murat C."/>
            <person name="Oguiza J.A."/>
            <person name="Park J."/>
            <person name="Pisabarro A.G."/>
            <person name="Riley R."/>
            <person name="Rosling A."/>
            <person name="Salamov A."/>
            <person name="Schmidt O."/>
            <person name="Schmutz J."/>
            <person name="Skrede I."/>
            <person name="Stenlid J."/>
            <person name="Wiebenga A."/>
            <person name="Xie X."/>
            <person name="Kues U."/>
            <person name="Hibbett D.S."/>
            <person name="Hoffmeister D."/>
            <person name="Hogberg N."/>
            <person name="Martin F."/>
            <person name="Grigoriev I.V."/>
            <person name="Watkinson S.C."/>
        </authorList>
    </citation>
    <scope>NUCLEOTIDE SEQUENCE</scope>
    <source>
        <strain evidence="2">S7.9</strain>
    </source>
</reference>